<dbReference type="Gene3D" id="2.30.30.490">
    <property type="match status" value="1"/>
</dbReference>
<dbReference type="GeneID" id="20085045"/>
<keyword evidence="5" id="KW-0547">Nucleotide-binding</keyword>
<dbReference type="InterPro" id="IPR003593">
    <property type="entry name" value="AAA+_ATPase"/>
</dbReference>
<dbReference type="InterPro" id="IPR041083">
    <property type="entry name" value="AAA_lid_10"/>
</dbReference>
<evidence type="ECO:0000256" key="1">
    <source>
        <dbReference type="ARBA" id="ARBA00004123"/>
    </source>
</evidence>
<protein>
    <recommendedName>
        <fullName evidence="5">Origin recognition complex subunit 1</fullName>
    </recommendedName>
</protein>
<dbReference type="Pfam" id="PF13191">
    <property type="entry name" value="AAA_16"/>
    <property type="match status" value="1"/>
</dbReference>
<evidence type="ECO:0000256" key="2">
    <source>
        <dbReference type="ARBA" id="ARBA00022705"/>
    </source>
</evidence>
<dbReference type="VEuPathDB" id="FungiDB:H310_07995"/>
<dbReference type="RefSeq" id="XP_008871801.1">
    <property type="nucleotide sequence ID" value="XM_008873579.1"/>
</dbReference>
<dbReference type="STRING" id="157072.A0A024TYK2"/>
<keyword evidence="2 5" id="KW-0235">DNA replication</keyword>
<dbReference type="GO" id="GO:0033314">
    <property type="term" value="P:mitotic DNA replication checkpoint signaling"/>
    <property type="evidence" value="ECO:0007669"/>
    <property type="project" value="TreeGrafter"/>
</dbReference>
<dbReference type="AlphaFoldDB" id="A0A024TYK2"/>
<comment type="similarity">
    <text evidence="5">Belongs to the ORC1 family.</text>
</comment>
<dbReference type="GO" id="GO:0005524">
    <property type="term" value="F:ATP binding"/>
    <property type="evidence" value="ECO:0007669"/>
    <property type="project" value="UniProtKB-KW"/>
</dbReference>
<dbReference type="GO" id="GO:0006270">
    <property type="term" value="P:DNA replication initiation"/>
    <property type="evidence" value="ECO:0007669"/>
    <property type="project" value="TreeGrafter"/>
</dbReference>
<name>A0A024TYK2_9STRA</name>
<accession>A0A024TYK2</accession>
<evidence type="ECO:0000313" key="7">
    <source>
        <dbReference type="EMBL" id="ETV99245.1"/>
    </source>
</evidence>
<feature type="domain" description="AAA+ ATPase" evidence="6">
    <location>
        <begin position="255"/>
        <end position="409"/>
    </location>
</feature>
<dbReference type="CDD" id="cd00009">
    <property type="entry name" value="AAA"/>
    <property type="match status" value="1"/>
</dbReference>
<evidence type="ECO:0000259" key="6">
    <source>
        <dbReference type="SMART" id="SM00382"/>
    </source>
</evidence>
<proteinExistence type="inferred from homology"/>
<dbReference type="InterPro" id="IPR027417">
    <property type="entry name" value="P-loop_NTPase"/>
</dbReference>
<dbReference type="eggNOG" id="KOG1514">
    <property type="taxonomic scope" value="Eukaryota"/>
</dbReference>
<comment type="subunit">
    <text evidence="5">ORC is composed of six subunits.</text>
</comment>
<dbReference type="OrthoDB" id="1926878at2759"/>
<dbReference type="SMART" id="SM00382">
    <property type="entry name" value="AAA"/>
    <property type="match status" value="1"/>
</dbReference>
<dbReference type="GO" id="GO:0005664">
    <property type="term" value="C:nuclear origin of replication recognition complex"/>
    <property type="evidence" value="ECO:0007669"/>
    <property type="project" value="TreeGrafter"/>
</dbReference>
<dbReference type="EMBL" id="KI913967">
    <property type="protein sequence ID" value="ETV99245.1"/>
    <property type="molecule type" value="Genomic_DNA"/>
</dbReference>
<dbReference type="Gene3D" id="1.10.8.60">
    <property type="match status" value="1"/>
</dbReference>
<dbReference type="InterPro" id="IPR050311">
    <property type="entry name" value="ORC1/CDC6"/>
</dbReference>
<keyword evidence="3 5" id="KW-0238">DNA-binding</keyword>
<gene>
    <name evidence="7" type="ORF">H310_07995</name>
</gene>
<dbReference type="SUPFAM" id="SSF52540">
    <property type="entry name" value="P-loop containing nucleoside triphosphate hydrolases"/>
    <property type="match status" value="1"/>
</dbReference>
<keyword evidence="5" id="KW-0067">ATP-binding</keyword>
<dbReference type="GO" id="GO:0003688">
    <property type="term" value="F:DNA replication origin binding"/>
    <property type="evidence" value="ECO:0007669"/>
    <property type="project" value="TreeGrafter"/>
</dbReference>
<comment type="function">
    <text evidence="5">Component of the origin recognition complex (ORC) that binds origins of replication. DNA-binding is ATP-dependent, however specific DNA sequences that define origins of replication have not been identified so far. ORC is required to assemble the pre-replication complex necessary to initiate DNA replication.</text>
</comment>
<evidence type="ECO:0000256" key="4">
    <source>
        <dbReference type="ARBA" id="ARBA00023242"/>
    </source>
</evidence>
<dbReference type="PANTHER" id="PTHR10763">
    <property type="entry name" value="CELL DIVISION CONTROL PROTEIN 6-RELATED"/>
    <property type="match status" value="1"/>
</dbReference>
<keyword evidence="4 5" id="KW-0539">Nucleus</keyword>
<dbReference type="PANTHER" id="PTHR10763:SF23">
    <property type="entry name" value="ORIGIN RECOGNITION COMPLEX SUBUNIT 1"/>
    <property type="match status" value="1"/>
</dbReference>
<comment type="subcellular location">
    <subcellularLocation>
        <location evidence="1 5">Nucleus</location>
    </subcellularLocation>
</comment>
<dbReference type="InterPro" id="IPR043151">
    <property type="entry name" value="BAH_sf"/>
</dbReference>
<evidence type="ECO:0000256" key="5">
    <source>
        <dbReference type="RuleBase" id="RU365058"/>
    </source>
</evidence>
<evidence type="ECO:0000256" key="3">
    <source>
        <dbReference type="ARBA" id="ARBA00023125"/>
    </source>
</evidence>
<reference evidence="7" key="1">
    <citation type="submission" date="2013-12" db="EMBL/GenBank/DDBJ databases">
        <title>The Genome Sequence of Aphanomyces invadans NJM9701.</title>
        <authorList>
            <consortium name="The Broad Institute Genomics Platform"/>
            <person name="Russ C."/>
            <person name="Tyler B."/>
            <person name="van West P."/>
            <person name="Dieguez-Uribeondo J."/>
            <person name="Young S.K."/>
            <person name="Zeng Q."/>
            <person name="Gargeya S."/>
            <person name="Fitzgerald M."/>
            <person name="Abouelleil A."/>
            <person name="Alvarado L."/>
            <person name="Chapman S.B."/>
            <person name="Gainer-Dewar J."/>
            <person name="Goldberg J."/>
            <person name="Griggs A."/>
            <person name="Gujja S."/>
            <person name="Hansen M."/>
            <person name="Howarth C."/>
            <person name="Imamovic A."/>
            <person name="Ireland A."/>
            <person name="Larimer J."/>
            <person name="McCowan C."/>
            <person name="Murphy C."/>
            <person name="Pearson M."/>
            <person name="Poon T.W."/>
            <person name="Priest M."/>
            <person name="Roberts A."/>
            <person name="Saif S."/>
            <person name="Shea T."/>
            <person name="Sykes S."/>
            <person name="Wortman J."/>
            <person name="Nusbaum C."/>
            <person name="Birren B."/>
        </authorList>
    </citation>
    <scope>NUCLEOTIDE SEQUENCE [LARGE SCALE GENOMIC DNA]</scope>
    <source>
        <strain evidence="7">NJM9701</strain>
    </source>
</reference>
<dbReference type="InterPro" id="IPR041664">
    <property type="entry name" value="AAA_16"/>
</dbReference>
<dbReference type="Gene3D" id="3.40.50.300">
    <property type="entry name" value="P-loop containing nucleotide triphosphate hydrolases"/>
    <property type="match status" value="1"/>
</dbReference>
<sequence>MVEFTSPRIKPKRKNAVVVGVASTKYKWVGDSLNVLNGDVYYGGVSRMTGRDKEHFGQYDVVQLRHPTDGSTMKLATVHALWADAKGKMMMEVRYMKPLSALPISMRKKLAQSTTASTTKEEVVDTTEIDEVPVANVVKVVNIAASYICTKLYAPLTGTLTVIAPDSRGPDLAYVYSRRLKWIDSGECVNRKRRRVVDGATVENDGAAPLAECQSRLEAACDQLQLSSIPDTLLGREDERRQIYHTLKLAIVDGESSPVYISGLPGMGKTATVKEILRTLERERAIQAIPAFTWIEINGLHMPKPDQAYSMIWKTLESFHFHAKTLNSKRARDCLDAFFKDNTPRPALVLVLDEMDFMLAGKNTVLYNFLEWQALPSSKLVVVGIANIMDLPERLAPKLRSRFGVNRIAFRSYTHDQIERILHQRLATLHVFEAGSIEIYAKALAHQSGDIRKALMVCKAAVERTLRRVVETQTPSKVLSTDIEAAQAAMSESPLVMRLRQCSTFECIFLVALLREVKLQPPEKHCGKRGGDLEGVATRVINLTKTAGLARIPSFAEIQAVCFELERCDIVREKKGQWELTFSHDEIQDAFIAHPVGRLLWT</sequence>
<dbReference type="Pfam" id="PF17872">
    <property type="entry name" value="AAA_lid_10"/>
    <property type="match status" value="1"/>
</dbReference>
<organism evidence="7">
    <name type="scientific">Aphanomyces invadans</name>
    <dbReference type="NCBI Taxonomy" id="157072"/>
    <lineage>
        <taxon>Eukaryota</taxon>
        <taxon>Sar</taxon>
        <taxon>Stramenopiles</taxon>
        <taxon>Oomycota</taxon>
        <taxon>Saprolegniomycetes</taxon>
        <taxon>Saprolegniales</taxon>
        <taxon>Verrucalvaceae</taxon>
        <taxon>Aphanomyces</taxon>
    </lineage>
</organism>